<feature type="region of interest" description="Disordered" evidence="1">
    <location>
        <begin position="395"/>
        <end position="418"/>
    </location>
</feature>
<name>A0ABQ4WKC0_9ASTR</name>
<gene>
    <name evidence="3" type="ORF">Tco_0626691</name>
</gene>
<dbReference type="PANTHER" id="PTHR37610">
    <property type="entry name" value="CCHC-TYPE DOMAIN-CONTAINING PROTEIN"/>
    <property type="match status" value="1"/>
</dbReference>
<evidence type="ECO:0000256" key="1">
    <source>
        <dbReference type="SAM" id="MobiDB-lite"/>
    </source>
</evidence>
<dbReference type="PANTHER" id="PTHR37610:SF78">
    <property type="entry name" value="GAG-POLYPEPTIDE OF LTR COPIA-TYPE-RELATED"/>
    <property type="match status" value="1"/>
</dbReference>
<feature type="domain" description="Retrotransposon Copia-like N-terminal" evidence="2">
    <location>
        <begin position="39"/>
        <end position="84"/>
    </location>
</feature>
<feature type="compositionally biased region" description="Polar residues" evidence="1">
    <location>
        <begin position="403"/>
        <end position="418"/>
    </location>
</feature>
<reference evidence="3" key="1">
    <citation type="journal article" date="2022" name="Int. J. Mol. Sci.">
        <title>Draft Genome of Tanacetum Coccineum: Genomic Comparison of Closely Related Tanacetum-Family Plants.</title>
        <authorList>
            <person name="Yamashiro T."/>
            <person name="Shiraishi A."/>
            <person name="Nakayama K."/>
            <person name="Satake H."/>
        </authorList>
    </citation>
    <scope>NUCLEOTIDE SEQUENCE</scope>
</reference>
<dbReference type="Proteomes" id="UP001151760">
    <property type="component" value="Unassembled WGS sequence"/>
</dbReference>
<evidence type="ECO:0000259" key="2">
    <source>
        <dbReference type="Pfam" id="PF14244"/>
    </source>
</evidence>
<accession>A0ABQ4WKC0</accession>
<dbReference type="InterPro" id="IPR029472">
    <property type="entry name" value="Copia-like_N"/>
</dbReference>
<evidence type="ECO:0000313" key="3">
    <source>
        <dbReference type="EMBL" id="GJS53329.1"/>
    </source>
</evidence>
<organism evidence="3 4">
    <name type="scientific">Tanacetum coccineum</name>
    <dbReference type="NCBI Taxonomy" id="301880"/>
    <lineage>
        <taxon>Eukaryota</taxon>
        <taxon>Viridiplantae</taxon>
        <taxon>Streptophyta</taxon>
        <taxon>Embryophyta</taxon>
        <taxon>Tracheophyta</taxon>
        <taxon>Spermatophyta</taxon>
        <taxon>Magnoliopsida</taxon>
        <taxon>eudicotyledons</taxon>
        <taxon>Gunneridae</taxon>
        <taxon>Pentapetalae</taxon>
        <taxon>asterids</taxon>
        <taxon>campanulids</taxon>
        <taxon>Asterales</taxon>
        <taxon>Asteraceae</taxon>
        <taxon>Asteroideae</taxon>
        <taxon>Anthemideae</taxon>
        <taxon>Anthemidinae</taxon>
        <taxon>Tanacetum</taxon>
    </lineage>
</organism>
<protein>
    <submittedName>
        <fullName evidence="3">Ribonuclease H-like domain-containing protein</fullName>
    </submittedName>
</protein>
<sequence length="548" mass="61011">MSVHNSEHNSPLNFDHDDDFHDFVTRISKLDISDPLHLHPNDTTALIVVSIKLKGTENYQVWSCAMFLALEGKNKIGFIDGSCKRSNTDEVLGKQWDMVNNGSFIADYYHKLNALWKQYDGMIELPKCVCNASEETLPDVRSAYATISSEESHIVAVGSIVGSSQRNQASAFVSNLSHPNGMSPNISKIGILICPNGLWFDDVEVIPEYCVTLISLHKLVKENKACTTIAVKIGSYTADLFNVLKEMNALLRNGTWELVELPEGRKGAVKTVKVDYENQIADILTKGLDTVQHLDFVIKTRNLIEGDYLSNNAHSSSEHMEADNYMSNSASEYSPSTTHSVTVMDHSDFQDGFGKVWDSSMLSKIVEKEVRDHAIDMIITFDSYGVSGSSMFQHNPASKRSRFTTPSSPFGNPSQESQPVIRSKNFAYLDLRGVRSCYDEEKRVAETLMFDYHRQHGIGNMLQLHMTELITLNLICPSTHQLLQSSGGDSGPDMSFDKSASQKSGFFLIDRRAIPGSMVWRYPSAAIDDPRPATGSFSMADLRRLSAC</sequence>
<evidence type="ECO:0000313" key="4">
    <source>
        <dbReference type="Proteomes" id="UP001151760"/>
    </source>
</evidence>
<reference evidence="3" key="2">
    <citation type="submission" date="2022-01" db="EMBL/GenBank/DDBJ databases">
        <authorList>
            <person name="Yamashiro T."/>
            <person name="Shiraishi A."/>
            <person name="Satake H."/>
            <person name="Nakayama K."/>
        </authorList>
    </citation>
    <scope>NUCLEOTIDE SEQUENCE</scope>
</reference>
<dbReference type="Pfam" id="PF14244">
    <property type="entry name" value="Retrotran_gag_3"/>
    <property type="match status" value="1"/>
</dbReference>
<keyword evidence="4" id="KW-1185">Reference proteome</keyword>
<comment type="caution">
    <text evidence="3">The sequence shown here is derived from an EMBL/GenBank/DDBJ whole genome shotgun (WGS) entry which is preliminary data.</text>
</comment>
<proteinExistence type="predicted"/>
<dbReference type="EMBL" id="BQNB010008718">
    <property type="protein sequence ID" value="GJS53329.1"/>
    <property type="molecule type" value="Genomic_DNA"/>
</dbReference>